<dbReference type="AlphaFoldDB" id="A0AAD2CJR3"/>
<organism evidence="11 12">
    <name type="scientific">Cylindrotheca closterium</name>
    <dbReference type="NCBI Taxonomy" id="2856"/>
    <lineage>
        <taxon>Eukaryota</taxon>
        <taxon>Sar</taxon>
        <taxon>Stramenopiles</taxon>
        <taxon>Ochrophyta</taxon>
        <taxon>Bacillariophyta</taxon>
        <taxon>Bacillariophyceae</taxon>
        <taxon>Bacillariophycidae</taxon>
        <taxon>Bacillariales</taxon>
        <taxon>Bacillariaceae</taxon>
        <taxon>Cylindrotheca</taxon>
    </lineage>
</organism>
<comment type="function">
    <text evidence="1">The light-harvesting complex (LHC) functions as a light receptor, it captures and delivers excitation energy to photosystems with which it is closely associated. Energy is transferred from the carotenoid and chlorophyll C (or B) to chlorophyll A and the photosynthetic reaction centers where it is used to synthesize ATP and reducing power.</text>
</comment>
<keyword evidence="5" id="KW-0602">Photosynthesis</keyword>
<dbReference type="GO" id="GO:0009765">
    <property type="term" value="P:photosynthesis, light harvesting"/>
    <property type="evidence" value="ECO:0007669"/>
    <property type="project" value="InterPro"/>
</dbReference>
<evidence type="ECO:0000256" key="7">
    <source>
        <dbReference type="ARBA" id="ARBA00023243"/>
    </source>
</evidence>
<evidence type="ECO:0000256" key="4">
    <source>
        <dbReference type="ARBA" id="ARBA00022528"/>
    </source>
</evidence>
<evidence type="ECO:0000256" key="1">
    <source>
        <dbReference type="ARBA" id="ARBA00004022"/>
    </source>
</evidence>
<dbReference type="GO" id="GO:0016020">
    <property type="term" value="C:membrane"/>
    <property type="evidence" value="ECO:0007669"/>
    <property type="project" value="InterPro"/>
</dbReference>
<dbReference type="GO" id="GO:0009507">
    <property type="term" value="C:chloroplast"/>
    <property type="evidence" value="ECO:0007669"/>
    <property type="project" value="UniProtKB-SubCell"/>
</dbReference>
<comment type="similarity">
    <text evidence="3">Belongs to the fucoxanthin chlorophyll protein family.</text>
</comment>
<dbReference type="InterPro" id="IPR001344">
    <property type="entry name" value="Chloro_AB-bd_pln"/>
</dbReference>
<evidence type="ECO:0000256" key="6">
    <source>
        <dbReference type="ARBA" id="ARBA00022640"/>
    </source>
</evidence>
<dbReference type="Pfam" id="PF00504">
    <property type="entry name" value="Chloroa_b-bind"/>
    <property type="match status" value="1"/>
</dbReference>
<keyword evidence="9" id="KW-0157">Chromophore</keyword>
<evidence type="ECO:0000256" key="9">
    <source>
        <dbReference type="PIRSR" id="PIRSR601344-1"/>
    </source>
</evidence>
<evidence type="ECO:0000256" key="2">
    <source>
        <dbReference type="ARBA" id="ARBA00004229"/>
    </source>
</evidence>
<dbReference type="PANTHER" id="PTHR21649">
    <property type="entry name" value="CHLOROPHYLL A/B BINDING PROTEIN"/>
    <property type="match status" value="1"/>
</dbReference>
<keyword evidence="10" id="KW-0732">Signal</keyword>
<keyword evidence="12" id="KW-1185">Reference proteome</keyword>
<feature type="binding site" evidence="9">
    <location>
        <position position="68"/>
    </location>
    <ligand>
        <name>chlorophyll a</name>
        <dbReference type="ChEBI" id="CHEBI:58416"/>
        <label>1</label>
    </ligand>
</feature>
<protein>
    <recommendedName>
        <fullName evidence="13">Fucoxanthin-chlorophyll a/c light-harvesting protein</fullName>
    </recommendedName>
</protein>
<dbReference type="EMBL" id="CAKOGP040000402">
    <property type="protein sequence ID" value="CAJ1934868.1"/>
    <property type="molecule type" value="Genomic_DNA"/>
</dbReference>
<keyword evidence="6" id="KW-0934">Plastid</keyword>
<accession>A0AAD2CJR3</accession>
<keyword evidence="4" id="KW-0150">Chloroplast</keyword>
<gene>
    <name evidence="11" type="ORF">CYCCA115_LOCUS4204</name>
</gene>
<comment type="subunit">
    <text evidence="8">The LHC complex of chromophytic algae is composed of fucoxanthin, chlorophyll A and C bound non-covalently by fucoxanthin chlorophyll proteins (FCPs). The ratio of the pigments in LHC; fucoxanthin: chlorophyll C: chlorophyll A; (0.6-1): (0.1-0.3): (1).</text>
</comment>
<feature type="signal peptide" evidence="10">
    <location>
        <begin position="1"/>
        <end position="15"/>
    </location>
</feature>
<feature type="binding site" evidence="9">
    <location>
        <position position="73"/>
    </location>
    <ligand>
        <name>chlorophyll a</name>
        <dbReference type="ChEBI" id="CHEBI:58416"/>
        <label>1</label>
    </ligand>
</feature>
<comment type="subcellular location">
    <subcellularLocation>
        <location evidence="2">Plastid</location>
        <location evidence="2">Chloroplast</location>
    </subcellularLocation>
</comment>
<dbReference type="GO" id="GO:0030076">
    <property type="term" value="C:light-harvesting complex"/>
    <property type="evidence" value="ECO:0007669"/>
    <property type="project" value="UniProtKB-KW"/>
</dbReference>
<proteinExistence type="inferred from homology"/>
<evidence type="ECO:0000256" key="10">
    <source>
        <dbReference type="SAM" id="SignalP"/>
    </source>
</evidence>
<dbReference type="InterPro" id="IPR022796">
    <property type="entry name" value="Chloroa_b-bind"/>
</dbReference>
<keyword evidence="7" id="KW-0437">Light-harvesting polypeptide</keyword>
<dbReference type="GO" id="GO:0016168">
    <property type="term" value="F:chlorophyll binding"/>
    <property type="evidence" value="ECO:0007669"/>
    <property type="project" value="UniProtKB-KW"/>
</dbReference>
<dbReference type="SUPFAM" id="SSF103511">
    <property type="entry name" value="Chlorophyll a-b binding protein"/>
    <property type="match status" value="1"/>
</dbReference>
<evidence type="ECO:0000313" key="12">
    <source>
        <dbReference type="Proteomes" id="UP001295423"/>
    </source>
</evidence>
<feature type="chain" id="PRO_5042223278" description="Fucoxanthin-chlorophyll a/c light-harvesting protein" evidence="10">
    <location>
        <begin position="16"/>
        <end position="190"/>
    </location>
</feature>
<evidence type="ECO:0000256" key="3">
    <source>
        <dbReference type="ARBA" id="ARBA00005933"/>
    </source>
</evidence>
<name>A0AAD2CJR3_9STRA</name>
<evidence type="ECO:0008006" key="13">
    <source>
        <dbReference type="Google" id="ProtNLM"/>
    </source>
</evidence>
<comment type="caution">
    <text evidence="11">The sequence shown here is derived from an EMBL/GenBank/DDBJ whole genome shotgun (WGS) entry which is preliminary data.</text>
</comment>
<evidence type="ECO:0000256" key="8">
    <source>
        <dbReference type="ARBA" id="ARBA00044011"/>
    </source>
</evidence>
<sequence length="190" mass="20394">MKTAILATLVASAAAFAPAKQGQASTSLAISSPYEEELGVISPTGFFDPLGLSSKIDQPTFDKYRLAELKHGRVAQLALLGYLVQEISRFPGELAFGLKFADVPNGVAAIEAVPAVGWAQIFLAVGLVETKGTFGDFEQGKLNLPAEVLERRSLCELQHGRIAMLGFAELVRHDLYDGGDKLLQGLPFLY</sequence>
<dbReference type="Gene3D" id="1.10.3460.10">
    <property type="entry name" value="Chlorophyll a/b binding protein domain"/>
    <property type="match status" value="1"/>
</dbReference>
<evidence type="ECO:0000256" key="5">
    <source>
        <dbReference type="ARBA" id="ARBA00022531"/>
    </source>
</evidence>
<evidence type="ECO:0000313" key="11">
    <source>
        <dbReference type="EMBL" id="CAJ1934868.1"/>
    </source>
</evidence>
<keyword evidence="9" id="KW-0148">Chlorophyll</keyword>
<dbReference type="Proteomes" id="UP001295423">
    <property type="component" value="Unassembled WGS sequence"/>
</dbReference>
<reference evidence="11" key="1">
    <citation type="submission" date="2023-08" db="EMBL/GenBank/DDBJ databases">
        <authorList>
            <person name="Audoor S."/>
            <person name="Bilcke G."/>
        </authorList>
    </citation>
    <scope>NUCLEOTIDE SEQUENCE</scope>
</reference>
<feature type="binding site" evidence="9">
    <location>
        <position position="85"/>
    </location>
    <ligand>
        <name>chlorophyll a</name>
        <dbReference type="ChEBI" id="CHEBI:58416"/>
        <label>1</label>
    </ligand>
</feature>